<evidence type="ECO:0000313" key="2">
    <source>
        <dbReference type="EMBL" id="RNM10297.1"/>
    </source>
</evidence>
<evidence type="ECO:0000256" key="1">
    <source>
        <dbReference type="SAM" id="Phobius"/>
    </source>
</evidence>
<protein>
    <submittedName>
        <fullName evidence="2">Uncharacterized protein</fullName>
    </submittedName>
</protein>
<dbReference type="Proteomes" id="UP000271222">
    <property type="component" value="Unassembled WGS sequence"/>
</dbReference>
<reference evidence="2 3" key="1">
    <citation type="submission" date="2018-10" db="EMBL/GenBank/DDBJ databases">
        <title>Draft Genome Sequence of Ralstonia pseudosolanacearum (R. solanacearum phylotype I) Strain Tg03 Isolated from Luffa cylindrica in China.</title>
        <authorList>
            <person name="Yuan G.-Q."/>
            <person name="Li Q.-Q."/>
            <person name="Zhang Y.-W."/>
        </authorList>
    </citation>
    <scope>NUCLEOTIDE SEQUENCE [LARGE SCALE GENOMIC DNA]</scope>
    <source>
        <strain evidence="2 3">Tg03</strain>
    </source>
</reference>
<dbReference type="PROSITE" id="PS51257">
    <property type="entry name" value="PROKAR_LIPOPROTEIN"/>
    <property type="match status" value="1"/>
</dbReference>
<dbReference type="AlphaFoldDB" id="A0A454TX39"/>
<keyword evidence="1" id="KW-1133">Transmembrane helix</keyword>
<keyword evidence="1" id="KW-0812">Transmembrane</keyword>
<feature type="transmembrane region" description="Helical" evidence="1">
    <location>
        <begin position="265"/>
        <end position="284"/>
    </location>
</feature>
<evidence type="ECO:0000313" key="3">
    <source>
        <dbReference type="Proteomes" id="UP000271222"/>
    </source>
</evidence>
<organism evidence="2 3">
    <name type="scientific">Ralstonia pseudosolanacearum</name>
    <dbReference type="NCBI Taxonomy" id="1310165"/>
    <lineage>
        <taxon>Bacteria</taxon>
        <taxon>Pseudomonadati</taxon>
        <taxon>Pseudomonadota</taxon>
        <taxon>Betaproteobacteria</taxon>
        <taxon>Burkholderiales</taxon>
        <taxon>Burkholderiaceae</taxon>
        <taxon>Ralstonia</taxon>
        <taxon>Ralstonia solanacearum species complex</taxon>
    </lineage>
</organism>
<keyword evidence="1" id="KW-0472">Membrane</keyword>
<comment type="caution">
    <text evidence="2">The sequence shown here is derived from an EMBL/GenBank/DDBJ whole genome shotgun (WGS) entry which is preliminary data.</text>
</comment>
<dbReference type="OrthoDB" id="6844034at2"/>
<feature type="transmembrane region" description="Helical" evidence="1">
    <location>
        <begin position="153"/>
        <end position="176"/>
    </location>
</feature>
<gene>
    <name evidence="2" type="ORF">EGA29_03390</name>
</gene>
<dbReference type="RefSeq" id="WP_058907388.1">
    <property type="nucleotide sequence ID" value="NZ_CP130500.1"/>
</dbReference>
<dbReference type="EMBL" id="RJTL01000004">
    <property type="protein sequence ID" value="RNM10297.1"/>
    <property type="molecule type" value="Genomic_DNA"/>
</dbReference>
<name>A0A454TX39_9RALS</name>
<accession>A0A454TX39</accession>
<proteinExistence type="predicted"/>
<feature type="transmembrane region" description="Helical" evidence="1">
    <location>
        <begin position="234"/>
        <end position="259"/>
    </location>
</feature>
<sequence>MSLQKFGLRYERLLVLSAPISLACILVAFVAIASDFAKDKTEAQCRDVAANIVEKSKNDLQKLWEKREKIGKLTFANEYVSETSMMIIKGSPYPCKYEIGHQDTNAALPPEEFASKLRADANNIREQSSKRPVRSYGIELPEKATISLFGTKLMISIYTLTQVMQIVLFPILILWLGSLFNTRYRETILIGVAAKISDLYPHVINVYMNATLPPLRKKSWAGYYFKTLIPYFPALVRIFLLSIFIMPPTIFYCASLFYLSADEHAALAVMAGFLVIIFSMTNAISELSRWHAGKTFPGPKLNAQR</sequence>